<dbReference type="EC" id="2.5.1.21" evidence="1"/>
<keyword evidence="2" id="KW-1185">Reference proteome</keyword>
<dbReference type="SFLD" id="SFLDG01212">
    <property type="entry name" value="Phytoene_synthase_like"/>
    <property type="match status" value="1"/>
</dbReference>
<dbReference type="SUPFAM" id="SSF48576">
    <property type="entry name" value="Terpenoid synthases"/>
    <property type="match status" value="1"/>
</dbReference>
<keyword evidence="1" id="KW-0808">Transferase</keyword>
<dbReference type="Proteomes" id="UP000297839">
    <property type="component" value="Unassembled WGS sequence"/>
</dbReference>
<dbReference type="PANTHER" id="PTHR31480">
    <property type="entry name" value="BIFUNCTIONAL LYCOPENE CYCLASE/PHYTOENE SYNTHASE"/>
    <property type="match status" value="1"/>
</dbReference>
<proteinExistence type="predicted"/>
<dbReference type="InterPro" id="IPR008949">
    <property type="entry name" value="Isoprenoid_synthase_dom_sf"/>
</dbReference>
<dbReference type="InterPro" id="IPR044843">
    <property type="entry name" value="Trans_IPPS_bact-type"/>
</dbReference>
<dbReference type="CDD" id="cd00683">
    <property type="entry name" value="Trans_IPPS_HH"/>
    <property type="match status" value="1"/>
</dbReference>
<dbReference type="GO" id="GO:0051996">
    <property type="term" value="F:squalene synthase [NAD(P)H] activity"/>
    <property type="evidence" value="ECO:0007669"/>
    <property type="project" value="UniProtKB-EC"/>
</dbReference>
<dbReference type="SFLD" id="SFLDS00005">
    <property type="entry name" value="Isoprenoid_Synthase_Type_I"/>
    <property type="match status" value="1"/>
</dbReference>
<dbReference type="SFLD" id="SFLDG01018">
    <property type="entry name" value="Squalene/Phytoene_Synthase_Lik"/>
    <property type="match status" value="1"/>
</dbReference>
<dbReference type="InterPro" id="IPR002060">
    <property type="entry name" value="Squ/phyt_synthse"/>
</dbReference>
<dbReference type="Pfam" id="PF00494">
    <property type="entry name" value="SQS_PSY"/>
    <property type="match status" value="1"/>
</dbReference>
<evidence type="ECO:0000313" key="1">
    <source>
        <dbReference type="EMBL" id="TFZ08692.1"/>
    </source>
</evidence>
<dbReference type="GO" id="GO:0016114">
    <property type="term" value="P:terpenoid biosynthetic process"/>
    <property type="evidence" value="ECO:0007669"/>
    <property type="project" value="UniProtKB-ARBA"/>
</dbReference>
<protein>
    <submittedName>
        <fullName evidence="1">Squalene synthase HpnC</fullName>
        <ecNumber evidence="1">2.5.1.21</ecNumber>
    </submittedName>
</protein>
<dbReference type="InterPro" id="IPR017827">
    <property type="entry name" value="HSQ_synthase_HpnC"/>
</dbReference>
<sequence length="282" mass="31361">MTEEPRAAPVDHYENFPVASWLCPPRLRPPIAAIYWFARTADDIADEGDAPAGRRIEALAAYRADLVALSHGRATSGRWDAVFRPLGAALREFALPAPLLLDLLSAFEQDIVKTRDGHGYRDRGELLDYCARSANPVGRLLLHLYGIADEGSLARSDAICSALQLINFWQDLGVDLPRGRRYLPDADCAAFHVDPLVPASAPVEQRRALVRHECEWARELMLEGAPLARRVPGRAGWELRGVVQGGLRILDRIEALGFDTFTARPTIRRRDVAVIGLRMLRM</sequence>
<dbReference type="Gene3D" id="1.10.600.10">
    <property type="entry name" value="Farnesyl Diphosphate Synthase"/>
    <property type="match status" value="1"/>
</dbReference>
<dbReference type="AlphaFoldDB" id="A0A4Z0CCN6"/>
<dbReference type="NCBIfam" id="TIGR03464">
    <property type="entry name" value="HpnC"/>
    <property type="match status" value="1"/>
</dbReference>
<organism evidence="1 2">
    <name type="scientific">Ramlibacter humi</name>
    <dbReference type="NCBI Taxonomy" id="2530451"/>
    <lineage>
        <taxon>Bacteria</taxon>
        <taxon>Pseudomonadati</taxon>
        <taxon>Pseudomonadota</taxon>
        <taxon>Betaproteobacteria</taxon>
        <taxon>Burkholderiales</taxon>
        <taxon>Comamonadaceae</taxon>
        <taxon>Ramlibacter</taxon>
    </lineage>
</organism>
<dbReference type="InterPro" id="IPR033904">
    <property type="entry name" value="Trans_IPPS_HH"/>
</dbReference>
<accession>A0A4Z0CCN6</accession>
<dbReference type="EMBL" id="SMLK01000001">
    <property type="protein sequence ID" value="TFZ08692.1"/>
    <property type="molecule type" value="Genomic_DNA"/>
</dbReference>
<dbReference type="OrthoDB" id="9807580at2"/>
<evidence type="ECO:0000313" key="2">
    <source>
        <dbReference type="Proteomes" id="UP000297839"/>
    </source>
</evidence>
<reference evidence="1 2" key="1">
    <citation type="submission" date="2019-03" db="EMBL/GenBank/DDBJ databases">
        <title>Ramlibacter sp. 18x22-1, whole genome shotgun sequence.</title>
        <authorList>
            <person name="Zhang X."/>
            <person name="Feng G."/>
            <person name="Zhu H."/>
        </authorList>
    </citation>
    <scope>NUCLEOTIDE SEQUENCE [LARGE SCALE GENOMIC DNA]</scope>
    <source>
        <strain evidence="1 2">18x22-1</strain>
    </source>
</reference>
<dbReference type="RefSeq" id="WP_135248710.1">
    <property type="nucleotide sequence ID" value="NZ_SMLK01000001.1"/>
</dbReference>
<dbReference type="GO" id="GO:0004311">
    <property type="term" value="F:geranylgeranyl diphosphate synthase activity"/>
    <property type="evidence" value="ECO:0007669"/>
    <property type="project" value="InterPro"/>
</dbReference>
<comment type="caution">
    <text evidence="1">The sequence shown here is derived from an EMBL/GenBank/DDBJ whole genome shotgun (WGS) entry which is preliminary data.</text>
</comment>
<gene>
    <name evidence="1" type="primary">hpnC</name>
    <name evidence="1" type="ORF">EZ216_05955</name>
</gene>
<name>A0A4Z0CCN6_9BURK</name>